<organism evidence="1">
    <name type="scientific">Tetraselmis sp. GSL018</name>
    <dbReference type="NCBI Taxonomy" id="582737"/>
    <lineage>
        <taxon>Eukaryota</taxon>
        <taxon>Viridiplantae</taxon>
        <taxon>Chlorophyta</taxon>
        <taxon>core chlorophytes</taxon>
        <taxon>Chlorodendrophyceae</taxon>
        <taxon>Chlorodendrales</taxon>
        <taxon>Chlorodendraceae</taxon>
        <taxon>Tetraselmis</taxon>
    </lineage>
</organism>
<evidence type="ECO:0000313" key="1">
    <source>
        <dbReference type="EMBL" id="JAC67463.1"/>
    </source>
</evidence>
<feature type="non-terminal residue" evidence="1">
    <location>
        <position position="1"/>
    </location>
</feature>
<name>A0A061R638_9CHLO</name>
<proteinExistence type="predicted"/>
<protein>
    <submittedName>
        <fullName evidence="1">Uncharacterized protein</fullName>
    </submittedName>
</protein>
<reference evidence="1" key="1">
    <citation type="submission" date="2014-05" db="EMBL/GenBank/DDBJ databases">
        <title>The transcriptome of the halophilic microalga Tetraselmis sp. GSL018 isolated from the Great Salt Lake, Utah.</title>
        <authorList>
            <person name="Jinkerson R.E."/>
            <person name="D'Adamo S."/>
            <person name="Posewitz M.C."/>
        </authorList>
    </citation>
    <scope>NUCLEOTIDE SEQUENCE</scope>
    <source>
        <strain evidence="1">GSL018</strain>
    </source>
</reference>
<dbReference type="EMBL" id="GBEZ01019038">
    <property type="protein sequence ID" value="JAC67463.1"/>
    <property type="molecule type" value="Transcribed_RNA"/>
</dbReference>
<gene>
    <name evidence="1" type="ORF">TSPGSL018_11085</name>
</gene>
<accession>A0A061R638</accession>
<dbReference type="AlphaFoldDB" id="A0A061R638"/>
<sequence length="109" mass="12165">LLCTDETLKVCWGNNSAKYVSANPWKIQGNTLVSLKRRRGGCAKSDFAGIDGTLSHSFTCVGFSAEDRDTDDRLRVVGLFSGPYEQNSWQAEQWFQGTWKTVHASRGFV</sequence>